<evidence type="ECO:0000313" key="4">
    <source>
        <dbReference type="Proteomes" id="UP000037953"/>
    </source>
</evidence>
<sequence length="118" mass="13259">MKQIKFLLLFAFGLTGITGYAQTSKELIGKWKLVKETKNGVEKAPENTYQVFLEGGKFQGINGDSSRKGKWKLSDDNKTLTISISVISLPFTVDYFDAKKRIISNDKTGTLEYVKVDE</sequence>
<gene>
    <name evidence="3" type="ORF">AOB46_01440</name>
</gene>
<feature type="domain" description="Extracellular endo-alpha-(1-&gt;5)-L-arabinanase C-terminal" evidence="2">
    <location>
        <begin position="23"/>
        <end position="85"/>
    </location>
</feature>
<proteinExistence type="predicted"/>
<feature type="chain" id="PRO_5005851810" description="Extracellular endo-alpha-(1-&gt;5)-L-arabinanase C-terminal domain-containing protein" evidence="1">
    <location>
        <begin position="22"/>
        <end position="118"/>
    </location>
</feature>
<dbReference type="PATRIC" id="fig|253.9.peg.304"/>
<dbReference type="EMBL" id="LJOD01000001">
    <property type="protein sequence ID" value="KPE52702.1"/>
    <property type="molecule type" value="Genomic_DNA"/>
</dbReference>
<dbReference type="OrthoDB" id="1374368at2"/>
<name>A0A0N0IY15_CHRID</name>
<evidence type="ECO:0000259" key="2">
    <source>
        <dbReference type="Pfam" id="PF16369"/>
    </source>
</evidence>
<comment type="caution">
    <text evidence="3">The sequence shown here is derived from an EMBL/GenBank/DDBJ whole genome shotgun (WGS) entry which is preliminary data.</text>
</comment>
<accession>A0A0N0IY15</accession>
<dbReference type="Pfam" id="PF16369">
    <property type="entry name" value="GH43_C"/>
    <property type="match status" value="1"/>
</dbReference>
<feature type="signal peptide" evidence="1">
    <location>
        <begin position="1"/>
        <end position="21"/>
    </location>
</feature>
<keyword evidence="1" id="KW-0732">Signal</keyword>
<reference evidence="3 4" key="1">
    <citation type="journal article" date="2015" name="Genom Data">
        <title>Draft genome sequence of a multidrug-resistant Chryseobacterium indologenes isolate from Malaysia.</title>
        <authorList>
            <person name="Yu C.Y."/>
            <person name="Ang G.Y."/>
            <person name="Cheng H.J."/>
            <person name="Cheong Y.M."/>
            <person name="Yin W.F."/>
            <person name="Chan K.G."/>
        </authorList>
    </citation>
    <scope>NUCLEOTIDE SEQUENCE [LARGE SCALE GENOMIC DNA]</scope>
    <source>
        <strain evidence="3 4">CI_885</strain>
    </source>
</reference>
<dbReference type="AlphaFoldDB" id="A0A0N0IY15"/>
<dbReference type="Proteomes" id="UP000037953">
    <property type="component" value="Unassembled WGS sequence"/>
</dbReference>
<protein>
    <recommendedName>
        <fullName evidence="2">Extracellular endo-alpha-(1-&gt;5)-L-arabinanase C-terminal domain-containing protein</fullName>
    </recommendedName>
</protein>
<evidence type="ECO:0000256" key="1">
    <source>
        <dbReference type="SAM" id="SignalP"/>
    </source>
</evidence>
<organism evidence="3 4">
    <name type="scientific">Chryseobacterium indologenes</name>
    <name type="common">Flavobacterium indologenes</name>
    <dbReference type="NCBI Taxonomy" id="253"/>
    <lineage>
        <taxon>Bacteria</taxon>
        <taxon>Pseudomonadati</taxon>
        <taxon>Bacteroidota</taxon>
        <taxon>Flavobacteriia</taxon>
        <taxon>Flavobacteriales</taxon>
        <taxon>Weeksellaceae</taxon>
        <taxon>Chryseobacterium group</taxon>
        <taxon>Chryseobacterium</taxon>
    </lineage>
</organism>
<dbReference type="InterPro" id="IPR032291">
    <property type="entry name" value="Abn2_C"/>
</dbReference>
<reference evidence="4" key="2">
    <citation type="submission" date="2015-09" db="EMBL/GenBank/DDBJ databases">
        <title>Draft genome sequence of a multidrug-resistant Chryseobacterium indologenes isolate from Malaysia.</title>
        <authorList>
            <person name="Yu C.Y."/>
            <person name="Ang G.Y."/>
            <person name="Chan K.-G."/>
        </authorList>
    </citation>
    <scope>NUCLEOTIDE SEQUENCE [LARGE SCALE GENOMIC DNA]</scope>
    <source>
        <strain evidence="4">CI_885</strain>
    </source>
</reference>
<evidence type="ECO:0000313" key="3">
    <source>
        <dbReference type="EMBL" id="KPE52702.1"/>
    </source>
</evidence>
<dbReference type="RefSeq" id="WP_062696261.1">
    <property type="nucleotide sequence ID" value="NZ_LJOD01000001.1"/>
</dbReference>